<dbReference type="Pfam" id="PF13411">
    <property type="entry name" value="MerR_1"/>
    <property type="match status" value="1"/>
</dbReference>
<organism evidence="4 5">
    <name type="scientific">Asticcacaulis excentricus (strain ATCC 15261 / DSM 4724 / KCTC 12464 / NCIMB 9791 / VKM B-1370 / CB 48)</name>
    <dbReference type="NCBI Taxonomy" id="573065"/>
    <lineage>
        <taxon>Bacteria</taxon>
        <taxon>Pseudomonadati</taxon>
        <taxon>Pseudomonadota</taxon>
        <taxon>Alphaproteobacteria</taxon>
        <taxon>Caulobacterales</taxon>
        <taxon>Caulobacteraceae</taxon>
        <taxon>Asticcacaulis</taxon>
    </lineage>
</organism>
<dbReference type="Proteomes" id="UP000001492">
    <property type="component" value="Chromosome 2"/>
</dbReference>
<feature type="domain" description="HTH merR-type" evidence="3">
    <location>
        <begin position="22"/>
        <end position="89"/>
    </location>
</feature>
<evidence type="ECO:0000256" key="2">
    <source>
        <dbReference type="SAM" id="Coils"/>
    </source>
</evidence>
<keyword evidence="2" id="KW-0175">Coiled coil</keyword>
<reference evidence="5" key="1">
    <citation type="submission" date="2010-12" db="EMBL/GenBank/DDBJ databases">
        <title>Complete sequence of chromosome 2 of Asticcacaulis excentricus CB 48.</title>
        <authorList>
            <consortium name="US DOE Joint Genome Institute"/>
            <person name="Lucas S."/>
            <person name="Copeland A."/>
            <person name="Lapidus A."/>
            <person name="Cheng J.-F."/>
            <person name="Bruce D."/>
            <person name="Goodwin L."/>
            <person name="Pitluck S."/>
            <person name="Teshima H."/>
            <person name="Davenport K."/>
            <person name="Detter J.C."/>
            <person name="Han C."/>
            <person name="Tapia R."/>
            <person name="Land M."/>
            <person name="Hauser L."/>
            <person name="Jeffries C."/>
            <person name="Kyrpides N."/>
            <person name="Ivanova N."/>
            <person name="Ovchinnikova G."/>
            <person name="Brun Y.V."/>
            <person name="Woyke T."/>
        </authorList>
    </citation>
    <scope>NUCLEOTIDE SEQUENCE [LARGE SCALE GENOMIC DNA]</scope>
    <source>
        <strain evidence="5">ATCC 15261 / DSM 4724 / KCTC 12464 / NCIMB 9791 / VKM B-1370 / CB 48</strain>
    </source>
</reference>
<protein>
    <submittedName>
        <fullName evidence="4">Transcriptional regulator, MerR family</fullName>
    </submittedName>
</protein>
<dbReference type="EMBL" id="CP002396">
    <property type="protein sequence ID" value="ADU14273.1"/>
    <property type="molecule type" value="Genomic_DNA"/>
</dbReference>
<evidence type="ECO:0000313" key="4">
    <source>
        <dbReference type="EMBL" id="ADU14273.1"/>
    </source>
</evidence>
<keyword evidence="1" id="KW-0238">DNA-binding</keyword>
<dbReference type="eggNOG" id="COG0789">
    <property type="taxonomic scope" value="Bacteria"/>
</dbReference>
<dbReference type="GO" id="GO:0003677">
    <property type="term" value="F:DNA binding"/>
    <property type="evidence" value="ECO:0007669"/>
    <property type="project" value="UniProtKB-KW"/>
</dbReference>
<dbReference type="GO" id="GO:0003700">
    <property type="term" value="F:DNA-binding transcription factor activity"/>
    <property type="evidence" value="ECO:0007669"/>
    <property type="project" value="InterPro"/>
</dbReference>
<dbReference type="PROSITE" id="PS50937">
    <property type="entry name" value="HTH_MERR_2"/>
    <property type="match status" value="1"/>
</dbReference>
<dbReference type="AlphaFoldDB" id="E8RV73"/>
<evidence type="ECO:0000313" key="5">
    <source>
        <dbReference type="Proteomes" id="UP000001492"/>
    </source>
</evidence>
<dbReference type="HOGENOM" id="CLU_060077_3_1_5"/>
<gene>
    <name evidence="4" type="ordered locus">Astex_2628</name>
</gene>
<proteinExistence type="predicted"/>
<feature type="coiled-coil region" evidence="2">
    <location>
        <begin position="97"/>
        <end position="131"/>
    </location>
</feature>
<keyword evidence="5" id="KW-1185">Reference proteome</keyword>
<dbReference type="SMART" id="SM00422">
    <property type="entry name" value="HTH_MERR"/>
    <property type="match status" value="1"/>
</dbReference>
<evidence type="ECO:0000259" key="3">
    <source>
        <dbReference type="PROSITE" id="PS50937"/>
    </source>
</evidence>
<dbReference type="KEGG" id="aex:Astex_2628"/>
<name>E8RV73_ASTEC</name>
<sequence length="157" mass="18402">MYVYVNVNYNDLTQGVTMDMRTYTIRQLSKEFGVTARALRFYEDKGLISPERKGQTRIYSARDRARLKIILRGKRMGFSLIEIHEVLDLYNREDRGVKQMRATVAKYHDQIENLKRQREDIDQAIKDMVEGCAWMEGEIAKHEAVQASHVEDDRKSA</sequence>
<evidence type="ECO:0000256" key="1">
    <source>
        <dbReference type="ARBA" id="ARBA00023125"/>
    </source>
</evidence>
<dbReference type="STRING" id="573065.Astex_2628"/>
<dbReference type="InterPro" id="IPR047057">
    <property type="entry name" value="MerR_fam"/>
</dbReference>
<dbReference type="InterPro" id="IPR009061">
    <property type="entry name" value="DNA-bd_dom_put_sf"/>
</dbReference>
<dbReference type="InterPro" id="IPR000551">
    <property type="entry name" value="MerR-type_HTH_dom"/>
</dbReference>
<dbReference type="Gene3D" id="1.10.1660.10">
    <property type="match status" value="1"/>
</dbReference>
<dbReference type="PANTHER" id="PTHR30204:SF58">
    <property type="entry name" value="HTH-TYPE TRANSCRIPTIONAL REGULATOR YFMP"/>
    <property type="match status" value="1"/>
</dbReference>
<accession>E8RV73</accession>
<dbReference type="SUPFAM" id="SSF46955">
    <property type="entry name" value="Putative DNA-binding domain"/>
    <property type="match status" value="1"/>
</dbReference>
<dbReference type="CDD" id="cd04776">
    <property type="entry name" value="HTH_GnyR"/>
    <property type="match status" value="1"/>
</dbReference>
<dbReference type="PANTHER" id="PTHR30204">
    <property type="entry name" value="REDOX-CYCLING DRUG-SENSING TRANSCRIPTIONAL ACTIVATOR SOXR"/>
    <property type="match status" value="1"/>
</dbReference>